<dbReference type="PROSITE" id="PS00022">
    <property type="entry name" value="EGF_1"/>
    <property type="match status" value="1"/>
</dbReference>
<gene>
    <name evidence="4" type="ORF">CVLEPA_LOCUS4106</name>
</gene>
<protein>
    <recommendedName>
        <fullName evidence="3">EGF-like domain-containing protein</fullName>
    </recommendedName>
</protein>
<dbReference type="Gene3D" id="2.10.25.10">
    <property type="entry name" value="Laminin"/>
    <property type="match status" value="1"/>
</dbReference>
<evidence type="ECO:0000259" key="3">
    <source>
        <dbReference type="PROSITE" id="PS50026"/>
    </source>
</evidence>
<feature type="chain" id="PRO_5046452386" description="EGF-like domain-containing protein" evidence="2">
    <location>
        <begin position="23"/>
        <end position="189"/>
    </location>
</feature>
<dbReference type="Pfam" id="PF00008">
    <property type="entry name" value="EGF"/>
    <property type="match status" value="1"/>
</dbReference>
<keyword evidence="2" id="KW-0732">Signal</keyword>
<keyword evidence="1" id="KW-1015">Disulfide bond</keyword>
<accession>A0ABP0F7J4</accession>
<dbReference type="SMART" id="SM00181">
    <property type="entry name" value="EGF"/>
    <property type="match status" value="1"/>
</dbReference>
<feature type="signal peptide" evidence="2">
    <location>
        <begin position="1"/>
        <end position="22"/>
    </location>
</feature>
<dbReference type="PROSITE" id="PS01186">
    <property type="entry name" value="EGF_2"/>
    <property type="match status" value="1"/>
</dbReference>
<keyword evidence="5" id="KW-1185">Reference proteome</keyword>
<evidence type="ECO:0000256" key="2">
    <source>
        <dbReference type="SAM" id="SignalP"/>
    </source>
</evidence>
<reference evidence="4 5" key="1">
    <citation type="submission" date="2024-02" db="EMBL/GenBank/DDBJ databases">
        <authorList>
            <person name="Daric V."/>
            <person name="Darras S."/>
        </authorList>
    </citation>
    <scope>NUCLEOTIDE SEQUENCE [LARGE SCALE GENOMIC DNA]</scope>
</reference>
<evidence type="ECO:0000313" key="5">
    <source>
        <dbReference type="Proteomes" id="UP001642483"/>
    </source>
</evidence>
<feature type="disulfide bond" evidence="1">
    <location>
        <begin position="119"/>
        <end position="128"/>
    </location>
</feature>
<dbReference type="Proteomes" id="UP001642483">
    <property type="component" value="Unassembled WGS sequence"/>
</dbReference>
<dbReference type="InterPro" id="IPR000742">
    <property type="entry name" value="EGF"/>
</dbReference>
<sequence length="189" mass="20225">MLRLTFWLGLCASLTSNLVTLGLTESDERVCFAVTQLRGTGDGQCACSNDDIRRIIRDELGGVLDSIDRLQDMISDINCGGGSSTGSSPGPSRDPCNPDPCSGQGVCRRRGNNNFLCQCNPGFVGLDCSASNAGICAISVGITDSHVPDSASTASSIYSHHYEDHYGRLIQRVGRGQAWFPARRKFICS</sequence>
<dbReference type="Gene3D" id="2.60.120.260">
    <property type="entry name" value="Galactose-binding domain-like"/>
    <property type="match status" value="1"/>
</dbReference>
<dbReference type="SUPFAM" id="SSF57196">
    <property type="entry name" value="EGF/Laminin"/>
    <property type="match status" value="1"/>
</dbReference>
<feature type="domain" description="EGF-like" evidence="3">
    <location>
        <begin position="92"/>
        <end position="129"/>
    </location>
</feature>
<dbReference type="EMBL" id="CAWYQH010000013">
    <property type="protein sequence ID" value="CAK8674404.1"/>
    <property type="molecule type" value="Genomic_DNA"/>
</dbReference>
<dbReference type="PROSITE" id="PS50026">
    <property type="entry name" value="EGF_3"/>
    <property type="match status" value="1"/>
</dbReference>
<keyword evidence="1" id="KW-0245">EGF-like domain</keyword>
<evidence type="ECO:0000256" key="1">
    <source>
        <dbReference type="PROSITE-ProRule" id="PRU00076"/>
    </source>
</evidence>
<organism evidence="4 5">
    <name type="scientific">Clavelina lepadiformis</name>
    <name type="common">Light-bulb sea squirt</name>
    <name type="synonym">Ascidia lepadiformis</name>
    <dbReference type="NCBI Taxonomy" id="159417"/>
    <lineage>
        <taxon>Eukaryota</taxon>
        <taxon>Metazoa</taxon>
        <taxon>Chordata</taxon>
        <taxon>Tunicata</taxon>
        <taxon>Ascidiacea</taxon>
        <taxon>Aplousobranchia</taxon>
        <taxon>Clavelinidae</taxon>
        <taxon>Clavelina</taxon>
    </lineage>
</organism>
<name>A0ABP0F7J4_CLALP</name>
<comment type="caution">
    <text evidence="1">Lacks conserved residue(s) required for the propagation of feature annotation.</text>
</comment>
<evidence type="ECO:0000313" key="4">
    <source>
        <dbReference type="EMBL" id="CAK8674404.1"/>
    </source>
</evidence>
<proteinExistence type="predicted"/>
<comment type="caution">
    <text evidence="4">The sequence shown here is derived from an EMBL/GenBank/DDBJ whole genome shotgun (WGS) entry which is preliminary data.</text>
</comment>